<dbReference type="InterPro" id="IPR002104">
    <property type="entry name" value="Integrase_catalytic"/>
</dbReference>
<comment type="caution">
    <text evidence="7">The sequence shown here is derived from an EMBL/GenBank/DDBJ whole genome shotgun (WGS) entry which is preliminary data.</text>
</comment>
<sequence>MKYKALYSDTTLTMSAYGKTKGKAENALMDKWGDLRASWNRGPAEAERITVQQLLEEWYPTVVNPQRHGKKVLQSSTLEEYQEVIDRQIVPGIGDRTLAELTPRMLEDFLWSWVSAEGEGKSKAQRVRTILDKALAFARKNSWMEKNPIADIDTEGLYGKSAEPDPLEVWEVDLVRQALKNWAVPGGKRSGPTSEYVLDIWEFLAGTGCRIGEVLGLHWEDVHLDSPEPWVYIHQAAKEPRKKGKLWIGATKTEDVRELAIPQFLVDVLRKRQEKHMDDVLVFATRTGNIIRRQSVGRALNRAMECEGLDETLRSRVTHHAMRRTVATHLKGERAQRQLGHKSLAVTEKYYIGRDRSLIDHAALLEPLGNGVTEEPPETAGNDQKQNGDLDPRNDDAARK</sequence>
<evidence type="ECO:0000256" key="3">
    <source>
        <dbReference type="ARBA" id="ARBA00023125"/>
    </source>
</evidence>
<dbReference type="PROSITE" id="PS51898">
    <property type="entry name" value="TYR_RECOMBINASE"/>
    <property type="match status" value="1"/>
</dbReference>
<dbReference type="Gene3D" id="1.10.150.130">
    <property type="match status" value="1"/>
</dbReference>
<gene>
    <name evidence="7" type="ORF">HGQ17_14790</name>
</gene>
<accession>A0A7X8TMD0</accession>
<evidence type="ECO:0000313" key="8">
    <source>
        <dbReference type="Proteomes" id="UP000523139"/>
    </source>
</evidence>
<evidence type="ECO:0000256" key="4">
    <source>
        <dbReference type="ARBA" id="ARBA00023172"/>
    </source>
</evidence>
<evidence type="ECO:0000313" key="7">
    <source>
        <dbReference type="EMBL" id="NLS11239.1"/>
    </source>
</evidence>
<evidence type="ECO:0000256" key="5">
    <source>
        <dbReference type="SAM" id="MobiDB-lite"/>
    </source>
</evidence>
<feature type="region of interest" description="Disordered" evidence="5">
    <location>
        <begin position="369"/>
        <end position="400"/>
    </location>
</feature>
<feature type="compositionally biased region" description="Basic and acidic residues" evidence="5">
    <location>
        <begin position="386"/>
        <end position="400"/>
    </location>
</feature>
<dbReference type="GO" id="GO:0015074">
    <property type="term" value="P:DNA integration"/>
    <property type="evidence" value="ECO:0007669"/>
    <property type="project" value="UniProtKB-KW"/>
</dbReference>
<dbReference type="SUPFAM" id="SSF56349">
    <property type="entry name" value="DNA breaking-rejoining enzymes"/>
    <property type="match status" value="1"/>
</dbReference>
<keyword evidence="8" id="KW-1185">Reference proteome</keyword>
<dbReference type="EMBL" id="JABAHY010000035">
    <property type="protein sequence ID" value="NLS11239.1"/>
    <property type="molecule type" value="Genomic_DNA"/>
</dbReference>
<dbReference type="GO" id="GO:0006310">
    <property type="term" value="P:DNA recombination"/>
    <property type="evidence" value="ECO:0007669"/>
    <property type="project" value="UniProtKB-KW"/>
</dbReference>
<organism evidence="7 8">
    <name type="scientific">Nesterenkonia sedimenti</name>
    <dbReference type="NCBI Taxonomy" id="1463632"/>
    <lineage>
        <taxon>Bacteria</taxon>
        <taxon>Bacillati</taxon>
        <taxon>Actinomycetota</taxon>
        <taxon>Actinomycetes</taxon>
        <taxon>Micrococcales</taxon>
        <taxon>Micrococcaceae</taxon>
        <taxon>Nesterenkonia</taxon>
    </lineage>
</organism>
<dbReference type="PANTHER" id="PTHR30629:SF2">
    <property type="entry name" value="PROPHAGE INTEGRASE INTS-RELATED"/>
    <property type="match status" value="1"/>
</dbReference>
<keyword evidence="4" id="KW-0233">DNA recombination</keyword>
<comment type="similarity">
    <text evidence="1">Belongs to the 'phage' integrase family.</text>
</comment>
<protein>
    <submittedName>
        <fullName evidence="7">Site-specific integrase</fullName>
    </submittedName>
</protein>
<keyword evidence="3" id="KW-0238">DNA-binding</keyword>
<dbReference type="InterPro" id="IPR013762">
    <property type="entry name" value="Integrase-like_cat_sf"/>
</dbReference>
<dbReference type="Pfam" id="PF00589">
    <property type="entry name" value="Phage_integrase"/>
    <property type="match status" value="1"/>
</dbReference>
<dbReference type="GO" id="GO:0003677">
    <property type="term" value="F:DNA binding"/>
    <property type="evidence" value="ECO:0007669"/>
    <property type="project" value="UniProtKB-KW"/>
</dbReference>
<dbReference type="InterPro" id="IPR050808">
    <property type="entry name" value="Phage_Integrase"/>
</dbReference>
<proteinExistence type="inferred from homology"/>
<evidence type="ECO:0000256" key="1">
    <source>
        <dbReference type="ARBA" id="ARBA00008857"/>
    </source>
</evidence>
<dbReference type="Gene3D" id="1.10.443.10">
    <property type="entry name" value="Intergrase catalytic core"/>
    <property type="match status" value="1"/>
</dbReference>
<dbReference type="Proteomes" id="UP000523139">
    <property type="component" value="Unassembled WGS sequence"/>
</dbReference>
<dbReference type="InterPro" id="IPR011010">
    <property type="entry name" value="DNA_brk_join_enz"/>
</dbReference>
<feature type="domain" description="Tyr recombinase" evidence="6">
    <location>
        <begin position="162"/>
        <end position="366"/>
    </location>
</feature>
<name>A0A7X8TMD0_9MICC</name>
<dbReference type="PANTHER" id="PTHR30629">
    <property type="entry name" value="PROPHAGE INTEGRASE"/>
    <property type="match status" value="1"/>
</dbReference>
<evidence type="ECO:0000259" key="6">
    <source>
        <dbReference type="PROSITE" id="PS51898"/>
    </source>
</evidence>
<keyword evidence="2" id="KW-0229">DNA integration</keyword>
<dbReference type="CDD" id="cd01189">
    <property type="entry name" value="INT_ICEBs1_C_like"/>
    <property type="match status" value="1"/>
</dbReference>
<dbReference type="AlphaFoldDB" id="A0A7X8TMD0"/>
<reference evidence="7 8" key="1">
    <citation type="submission" date="2020-04" db="EMBL/GenBank/DDBJ databases">
        <title>Nesterenkonia sp. nov., isolated from marine sediment.</title>
        <authorList>
            <person name="Zhang G."/>
        </authorList>
    </citation>
    <scope>NUCLEOTIDE SEQUENCE [LARGE SCALE GENOMIC DNA]</scope>
    <source>
        <strain evidence="7 8">MY13</strain>
    </source>
</reference>
<evidence type="ECO:0000256" key="2">
    <source>
        <dbReference type="ARBA" id="ARBA00022908"/>
    </source>
</evidence>
<dbReference type="InterPro" id="IPR010998">
    <property type="entry name" value="Integrase_recombinase_N"/>
</dbReference>